<keyword evidence="3" id="KW-1185">Reference proteome</keyword>
<feature type="compositionally biased region" description="Basic and acidic residues" evidence="1">
    <location>
        <begin position="209"/>
        <end position="223"/>
    </location>
</feature>
<feature type="region of interest" description="Disordered" evidence="1">
    <location>
        <begin position="180"/>
        <end position="223"/>
    </location>
</feature>
<feature type="region of interest" description="Disordered" evidence="1">
    <location>
        <begin position="298"/>
        <end position="325"/>
    </location>
</feature>
<reference evidence="2 3" key="1">
    <citation type="submission" date="2018-11" db="EMBL/GenBank/DDBJ databases">
        <title>Genome assembly of Steccherinum ochraceum LE-BIN_3174, the white-rot fungus of the Steccherinaceae family (The Residual Polyporoid clade, Polyporales, Basidiomycota).</title>
        <authorList>
            <person name="Fedorova T.V."/>
            <person name="Glazunova O.A."/>
            <person name="Landesman E.O."/>
            <person name="Moiseenko K.V."/>
            <person name="Psurtseva N.V."/>
            <person name="Savinova O.S."/>
            <person name="Shakhova N.V."/>
            <person name="Tyazhelova T.V."/>
            <person name="Vasina D.V."/>
        </authorList>
    </citation>
    <scope>NUCLEOTIDE SEQUENCE [LARGE SCALE GENOMIC DNA]</scope>
    <source>
        <strain evidence="2 3">LE-BIN_3174</strain>
    </source>
</reference>
<evidence type="ECO:0000313" key="3">
    <source>
        <dbReference type="Proteomes" id="UP000292702"/>
    </source>
</evidence>
<proteinExistence type="predicted"/>
<accession>A0A4V2MUV3</accession>
<name>A0A4V2MUV3_9APHY</name>
<evidence type="ECO:0000256" key="1">
    <source>
        <dbReference type="SAM" id="MobiDB-lite"/>
    </source>
</evidence>
<dbReference type="AlphaFoldDB" id="A0A4V2MUV3"/>
<feature type="compositionally biased region" description="Polar residues" evidence="1">
    <location>
        <begin position="187"/>
        <end position="207"/>
    </location>
</feature>
<dbReference type="EMBL" id="RWJN01000691">
    <property type="protein sequence ID" value="TCD59957.1"/>
    <property type="molecule type" value="Genomic_DNA"/>
</dbReference>
<comment type="caution">
    <text evidence="2">The sequence shown here is derived from an EMBL/GenBank/DDBJ whole genome shotgun (WGS) entry which is preliminary data.</text>
</comment>
<dbReference type="Proteomes" id="UP000292702">
    <property type="component" value="Unassembled WGS sequence"/>
</dbReference>
<organism evidence="2 3">
    <name type="scientific">Steccherinum ochraceum</name>
    <dbReference type="NCBI Taxonomy" id="92696"/>
    <lineage>
        <taxon>Eukaryota</taxon>
        <taxon>Fungi</taxon>
        <taxon>Dikarya</taxon>
        <taxon>Basidiomycota</taxon>
        <taxon>Agaricomycotina</taxon>
        <taxon>Agaricomycetes</taxon>
        <taxon>Polyporales</taxon>
        <taxon>Steccherinaceae</taxon>
        <taxon>Steccherinum</taxon>
    </lineage>
</organism>
<feature type="region of interest" description="Disordered" evidence="1">
    <location>
        <begin position="361"/>
        <end position="386"/>
    </location>
</feature>
<feature type="compositionally biased region" description="Basic and acidic residues" evidence="1">
    <location>
        <begin position="361"/>
        <end position="378"/>
    </location>
</feature>
<protein>
    <submittedName>
        <fullName evidence="2">Uncharacterized protein</fullName>
    </submittedName>
</protein>
<gene>
    <name evidence="2" type="ORF">EIP91_011008</name>
</gene>
<evidence type="ECO:0000313" key="2">
    <source>
        <dbReference type="EMBL" id="TCD59957.1"/>
    </source>
</evidence>
<sequence length="386" mass="42724">MLSARGFNVWLTDDNGAVVVEHPVTTRAVRANQDSTGNLISEHTLVNGPVKRSIQATTYRINVSSTIPTSAHGTDDARKKEIVSIVAQAQTGNRPYRRIAYGDWTNDVKTPDFLKYDECTYKGHAVDGVLIPEVEEGHLPGDTLLTFRIKLDFSYVGVEGLRPDNSRLFATFKFTFPVTATPPPSGPQSAEPTTCRQNQGLNDSSGPVQREKPGLVTRSRENERVVEGNLKRCEKPYVEQVHAATRRSTSDTATPVLLTKSLSQMPDVIQVTEKHTRNTGDSDKQPPQSLRLTLPARAQASGSGLPADMNREQPNKQSNNGAYSDLDIAGANKIMEEYRKMEQEKADLKEELRKLARARQDELQAGKQENSELREAIKAMKKGSRV</sequence>